<evidence type="ECO:0000313" key="2">
    <source>
        <dbReference type="Proteomes" id="UP000222106"/>
    </source>
</evidence>
<organism evidence="1 2">
    <name type="scientific">Georgenia soli</name>
    <dbReference type="NCBI Taxonomy" id="638953"/>
    <lineage>
        <taxon>Bacteria</taxon>
        <taxon>Bacillati</taxon>
        <taxon>Actinomycetota</taxon>
        <taxon>Actinomycetes</taxon>
        <taxon>Micrococcales</taxon>
        <taxon>Bogoriellaceae</taxon>
        <taxon>Georgenia</taxon>
    </lineage>
</organism>
<accession>A0A2A9F1F6</accession>
<sequence>MPRLVGASRGYWPWVRCRGGTVAPARQGGRGLWVLRSLLVLLVTVQTVLGVGPGAMAHEDESEHAIDLVQQAVALIVNDGGADRVLEKLQDALEAPNPSGVDLALVRRAASAVEDARPGAAQAAALDEARGLLLKAAPELAEPPSASMVGGLATGTTVVLDPLEPARAISDGGDAVVLGLAAASIALGVYLSRRWRPRHSVRELRARRSPARGER</sequence>
<keyword evidence="2" id="KW-1185">Reference proteome</keyword>
<gene>
    <name evidence="1" type="ORF">ATJ97_0279</name>
</gene>
<reference evidence="1 2" key="1">
    <citation type="submission" date="2017-10" db="EMBL/GenBank/DDBJ databases">
        <title>Sequencing the genomes of 1000 actinobacteria strains.</title>
        <authorList>
            <person name="Klenk H.-P."/>
        </authorList>
    </citation>
    <scope>NUCLEOTIDE SEQUENCE [LARGE SCALE GENOMIC DNA]</scope>
    <source>
        <strain evidence="1 2">DSM 21838</strain>
    </source>
</reference>
<name>A0A2A9F1F6_9MICO</name>
<dbReference type="EMBL" id="PDJI01000003">
    <property type="protein sequence ID" value="PFG44998.1"/>
    <property type="molecule type" value="Genomic_DNA"/>
</dbReference>
<evidence type="ECO:0000313" key="1">
    <source>
        <dbReference type="EMBL" id="PFG44998.1"/>
    </source>
</evidence>
<comment type="caution">
    <text evidence="1">The sequence shown here is derived from an EMBL/GenBank/DDBJ whole genome shotgun (WGS) entry which is preliminary data.</text>
</comment>
<dbReference type="AlphaFoldDB" id="A0A2A9F1F6"/>
<protein>
    <submittedName>
        <fullName evidence="1">Uncharacterized protein</fullName>
    </submittedName>
</protein>
<proteinExistence type="predicted"/>
<dbReference type="Proteomes" id="UP000222106">
    <property type="component" value="Unassembled WGS sequence"/>
</dbReference>